<keyword evidence="2" id="KW-1185">Reference proteome</keyword>
<name>D4H5F5_DENA2</name>
<dbReference type="KEGG" id="dap:Dacet_0795"/>
<dbReference type="Gene3D" id="3.90.10.10">
    <property type="entry name" value="Cytochrome C3"/>
    <property type="match status" value="1"/>
</dbReference>
<protein>
    <submittedName>
        <fullName evidence="1">Uncharacterized protein</fullName>
    </submittedName>
</protein>
<dbReference type="AlphaFoldDB" id="D4H5F5"/>
<dbReference type="OrthoDB" id="9814800at2"/>
<evidence type="ECO:0000313" key="1">
    <source>
        <dbReference type="EMBL" id="ADD67575.1"/>
    </source>
</evidence>
<dbReference type="SUPFAM" id="SSF48695">
    <property type="entry name" value="Multiheme cytochromes"/>
    <property type="match status" value="1"/>
</dbReference>
<dbReference type="PROSITE" id="PS51257">
    <property type="entry name" value="PROKAR_LIPOPROTEIN"/>
    <property type="match status" value="1"/>
</dbReference>
<evidence type="ECO:0000313" key="2">
    <source>
        <dbReference type="Proteomes" id="UP000002012"/>
    </source>
</evidence>
<sequence length="349" mass="36759" precursor="true">MKNKKLLIKPLFYILTLILVSGVIACGGSNTGDGASPVDASKGNAPQLIKPSDHGGGFGWENEKCYLCHTVAELEDAHDFSPNLIDSFGKLDSADTGACLYCHGTNGLSGITAESYQCTKCHADSNIVRSADMFKGHNTHDMNGDGEMTNADCVVCHSFSDMNGEIDVSVDFTKGSTAYTDVSSFCLNCHDGNGAFGIMPPALKFDADTTNLYSTYMGVGETESVQRQTADIHGVKNGNGQSFADFRGLYASNTTVSCLSCHKVHTSDNKYLITDSGESADLADAAALGASVSVKDDDFSELCALCHVTVGGSPTDNGLTGVVHSSTYSSKCTDCHYHGAGYGATEDLF</sequence>
<gene>
    <name evidence="1" type="ordered locus">Dacet_0795</name>
</gene>
<accession>D4H5F5</accession>
<dbReference type="eggNOG" id="ENOG50336MQ">
    <property type="taxonomic scope" value="Bacteria"/>
</dbReference>
<dbReference type="Gene3D" id="1.10.1130.10">
    <property type="entry name" value="Flavocytochrome C3, Chain A"/>
    <property type="match status" value="1"/>
</dbReference>
<dbReference type="HOGENOM" id="CLU_749504_0_0_0"/>
<reference evidence="1 2" key="1">
    <citation type="journal article" date="2010" name="Stand. Genomic Sci.">
        <title>Complete genome sequence of Denitrovibrio acetiphilus type strain (N2460).</title>
        <authorList>
            <person name="Kiss H."/>
            <person name="Lang E."/>
            <person name="Lapidus A."/>
            <person name="Copeland A."/>
            <person name="Nolan M."/>
            <person name="Glavina Del Rio T."/>
            <person name="Chen F."/>
            <person name="Lucas S."/>
            <person name="Tice H."/>
            <person name="Cheng J.F."/>
            <person name="Han C."/>
            <person name="Goodwin L."/>
            <person name="Pitluck S."/>
            <person name="Liolios K."/>
            <person name="Pati A."/>
            <person name="Ivanova N."/>
            <person name="Mavromatis K."/>
            <person name="Chen A."/>
            <person name="Palaniappan K."/>
            <person name="Land M."/>
            <person name="Hauser L."/>
            <person name="Chang Y.J."/>
            <person name="Jeffries C.D."/>
            <person name="Detter J.C."/>
            <person name="Brettin T."/>
            <person name="Spring S."/>
            <person name="Rohde M."/>
            <person name="Goker M."/>
            <person name="Woyke T."/>
            <person name="Bristow J."/>
            <person name="Eisen J.A."/>
            <person name="Markowitz V."/>
            <person name="Hugenholtz P."/>
            <person name="Kyrpides N.C."/>
            <person name="Klenk H.P."/>
        </authorList>
    </citation>
    <scope>NUCLEOTIDE SEQUENCE [LARGE SCALE GENOMIC DNA]</scope>
    <source>
        <strain evidence="2">DSM 12809 / NBRC 114555 / N2460</strain>
    </source>
</reference>
<dbReference type="Proteomes" id="UP000002012">
    <property type="component" value="Chromosome"/>
</dbReference>
<dbReference type="STRING" id="522772.Dacet_0795"/>
<dbReference type="InterPro" id="IPR036280">
    <property type="entry name" value="Multihaem_cyt_sf"/>
</dbReference>
<organism evidence="1 2">
    <name type="scientific">Denitrovibrio acetiphilus (strain DSM 12809 / NBRC 114555 / N2460)</name>
    <dbReference type="NCBI Taxonomy" id="522772"/>
    <lineage>
        <taxon>Bacteria</taxon>
        <taxon>Pseudomonadati</taxon>
        <taxon>Deferribacterota</taxon>
        <taxon>Deferribacteres</taxon>
        <taxon>Deferribacterales</taxon>
        <taxon>Geovibrionaceae</taxon>
        <taxon>Denitrovibrio</taxon>
    </lineage>
</organism>
<proteinExistence type="predicted"/>
<dbReference type="EMBL" id="CP001968">
    <property type="protein sequence ID" value="ADD67575.1"/>
    <property type="molecule type" value="Genomic_DNA"/>
</dbReference>
<dbReference type="PaxDb" id="522772-Dacet_0795"/>
<dbReference type="InParanoid" id="D4H5F5"/>